<evidence type="ECO:0000313" key="2">
    <source>
        <dbReference type="EMBL" id="MBW0465905.1"/>
    </source>
</evidence>
<dbReference type="AlphaFoldDB" id="A0A9Q3BIQ8"/>
<reference evidence="2" key="1">
    <citation type="submission" date="2021-03" db="EMBL/GenBank/DDBJ databases">
        <title>Draft genome sequence of rust myrtle Austropuccinia psidii MF-1, a brazilian biotype.</title>
        <authorList>
            <person name="Quecine M.C."/>
            <person name="Pachon D.M.R."/>
            <person name="Bonatelli M.L."/>
            <person name="Correr F.H."/>
            <person name="Franceschini L.M."/>
            <person name="Leite T.F."/>
            <person name="Margarido G.R.A."/>
            <person name="Almeida C.A."/>
            <person name="Ferrarezi J.A."/>
            <person name="Labate C.A."/>
        </authorList>
    </citation>
    <scope>NUCLEOTIDE SEQUENCE</scope>
    <source>
        <strain evidence="2">MF-1</strain>
    </source>
</reference>
<dbReference type="Proteomes" id="UP000765509">
    <property type="component" value="Unassembled WGS sequence"/>
</dbReference>
<dbReference type="EMBL" id="AVOT02001158">
    <property type="protein sequence ID" value="MBW0465905.1"/>
    <property type="molecule type" value="Genomic_DNA"/>
</dbReference>
<organism evidence="2 3">
    <name type="scientific">Austropuccinia psidii MF-1</name>
    <dbReference type="NCBI Taxonomy" id="1389203"/>
    <lineage>
        <taxon>Eukaryota</taxon>
        <taxon>Fungi</taxon>
        <taxon>Dikarya</taxon>
        <taxon>Basidiomycota</taxon>
        <taxon>Pucciniomycotina</taxon>
        <taxon>Pucciniomycetes</taxon>
        <taxon>Pucciniales</taxon>
        <taxon>Sphaerophragmiaceae</taxon>
        <taxon>Austropuccinia</taxon>
    </lineage>
</organism>
<accession>A0A9Q3BIQ8</accession>
<feature type="compositionally biased region" description="Polar residues" evidence="1">
    <location>
        <begin position="101"/>
        <end position="111"/>
    </location>
</feature>
<feature type="region of interest" description="Disordered" evidence="1">
    <location>
        <begin position="84"/>
        <end position="111"/>
    </location>
</feature>
<evidence type="ECO:0000313" key="3">
    <source>
        <dbReference type="Proteomes" id="UP000765509"/>
    </source>
</evidence>
<name>A0A9Q3BIQ8_9BASI</name>
<keyword evidence="3" id="KW-1185">Reference proteome</keyword>
<proteinExistence type="predicted"/>
<protein>
    <submittedName>
        <fullName evidence="2">Uncharacterized protein</fullName>
    </submittedName>
</protein>
<sequence length="111" mass="12698">MPLIQELKELWQGYHFQPTSTEPSGSFIIIAIITSVVDVVAMRKLTGFLSHTGNHLCNFFSIHKDQIEEIGPQFHYTTHTQIMNQPSQNGFRNPNNKDKQFSLSMECDTQS</sequence>
<comment type="caution">
    <text evidence="2">The sequence shown here is derived from an EMBL/GenBank/DDBJ whole genome shotgun (WGS) entry which is preliminary data.</text>
</comment>
<feature type="compositionally biased region" description="Polar residues" evidence="1">
    <location>
        <begin position="84"/>
        <end position="94"/>
    </location>
</feature>
<evidence type="ECO:0000256" key="1">
    <source>
        <dbReference type="SAM" id="MobiDB-lite"/>
    </source>
</evidence>
<gene>
    <name evidence="2" type="ORF">O181_005620</name>
</gene>